<dbReference type="InterPro" id="IPR015797">
    <property type="entry name" value="NUDIX_hydrolase-like_dom_sf"/>
</dbReference>
<feature type="domain" description="HhH-GPD" evidence="15">
    <location>
        <begin position="45"/>
        <end position="198"/>
    </location>
</feature>
<dbReference type="InterPro" id="IPR029119">
    <property type="entry name" value="MutY_C"/>
</dbReference>
<evidence type="ECO:0000256" key="8">
    <source>
        <dbReference type="ARBA" id="ARBA00022763"/>
    </source>
</evidence>
<dbReference type="SUPFAM" id="SSF55811">
    <property type="entry name" value="Nudix"/>
    <property type="match status" value="1"/>
</dbReference>
<dbReference type="Pfam" id="PF00633">
    <property type="entry name" value="HHH"/>
    <property type="match status" value="1"/>
</dbReference>
<dbReference type="InterPro" id="IPR003265">
    <property type="entry name" value="HhH-GPD_domain"/>
</dbReference>
<proteinExistence type="inferred from homology"/>
<dbReference type="Gene3D" id="1.10.340.30">
    <property type="entry name" value="Hypothetical protein, domain 2"/>
    <property type="match status" value="1"/>
</dbReference>
<accession>B1Y3P3</accession>
<comment type="function">
    <text evidence="2">Adenine glycosylase active on G-A mispairs. MutY also corrects error-prone DNA synthesis past GO lesions which are due to the oxidatively damaged form of guanine: 7,8-dihydro-8-oxoguanine (8-oxo-dGTP).</text>
</comment>
<dbReference type="GO" id="GO:0035485">
    <property type="term" value="F:adenine/guanine mispair binding"/>
    <property type="evidence" value="ECO:0007669"/>
    <property type="project" value="TreeGrafter"/>
</dbReference>
<comment type="catalytic activity">
    <reaction evidence="1 14">
        <text>Hydrolyzes free adenine bases from 7,8-dihydro-8-oxoguanine:adenine mismatched double-stranded DNA, leaving an apurinic site.</text>
        <dbReference type="EC" id="3.2.2.31"/>
    </reaction>
</comment>
<comment type="cofactor">
    <cofactor evidence="14">
        <name>[4Fe-4S] cluster</name>
        <dbReference type="ChEBI" id="CHEBI:49883"/>
    </cofactor>
    <text evidence="14">Binds 1 [4Fe-4S] cluster.</text>
</comment>
<dbReference type="Pfam" id="PF00730">
    <property type="entry name" value="HhH-GPD"/>
    <property type="match status" value="1"/>
</dbReference>
<evidence type="ECO:0000259" key="15">
    <source>
        <dbReference type="SMART" id="SM00478"/>
    </source>
</evidence>
<dbReference type="GO" id="GO:0034039">
    <property type="term" value="F:8-oxo-7,8-dihydroguanine DNA N-glycosylase activity"/>
    <property type="evidence" value="ECO:0007669"/>
    <property type="project" value="TreeGrafter"/>
</dbReference>
<evidence type="ECO:0000313" key="17">
    <source>
        <dbReference type="Proteomes" id="UP000001693"/>
    </source>
</evidence>
<dbReference type="NCBIfam" id="TIGR01084">
    <property type="entry name" value="mutY"/>
    <property type="match status" value="1"/>
</dbReference>
<keyword evidence="9" id="KW-0378">Hydrolase</keyword>
<evidence type="ECO:0000313" key="16">
    <source>
        <dbReference type="EMBL" id="ACB35746.1"/>
    </source>
</evidence>
<protein>
    <recommendedName>
        <fullName evidence="5 14">Adenine DNA glycosylase</fullName>
        <ecNumber evidence="4 14">3.2.2.31</ecNumber>
    </recommendedName>
</protein>
<dbReference type="RefSeq" id="WP_012348493.1">
    <property type="nucleotide sequence ID" value="NC_010524.1"/>
</dbReference>
<dbReference type="GO" id="GO:0032357">
    <property type="term" value="F:oxidized purine DNA binding"/>
    <property type="evidence" value="ECO:0007669"/>
    <property type="project" value="TreeGrafter"/>
</dbReference>
<evidence type="ECO:0000256" key="9">
    <source>
        <dbReference type="ARBA" id="ARBA00022801"/>
    </source>
</evidence>
<dbReference type="InterPro" id="IPR011257">
    <property type="entry name" value="DNA_glycosylase"/>
</dbReference>
<evidence type="ECO:0000256" key="11">
    <source>
        <dbReference type="ARBA" id="ARBA00023014"/>
    </source>
</evidence>
<dbReference type="GO" id="GO:0046872">
    <property type="term" value="F:metal ion binding"/>
    <property type="evidence" value="ECO:0007669"/>
    <property type="project" value="UniProtKB-UniRule"/>
</dbReference>
<keyword evidence="11" id="KW-0411">Iron-sulfur</keyword>
<dbReference type="InterPro" id="IPR000445">
    <property type="entry name" value="HhH_motif"/>
</dbReference>
<evidence type="ECO:0000256" key="14">
    <source>
        <dbReference type="RuleBase" id="RU365096"/>
    </source>
</evidence>
<dbReference type="SMART" id="SM00478">
    <property type="entry name" value="ENDO3c"/>
    <property type="match status" value="1"/>
</dbReference>
<dbReference type="GO" id="GO:0006284">
    <property type="term" value="P:base-excision repair"/>
    <property type="evidence" value="ECO:0007669"/>
    <property type="project" value="UniProtKB-UniRule"/>
</dbReference>
<dbReference type="InterPro" id="IPR044298">
    <property type="entry name" value="MIG/MutY"/>
</dbReference>
<gene>
    <name evidence="16" type="ordered locus">Lcho_3492</name>
</gene>
<evidence type="ECO:0000256" key="5">
    <source>
        <dbReference type="ARBA" id="ARBA00022023"/>
    </source>
</evidence>
<dbReference type="GO" id="GO:0000701">
    <property type="term" value="F:purine-specific mismatch base pair DNA N-glycosylase activity"/>
    <property type="evidence" value="ECO:0007669"/>
    <property type="project" value="UniProtKB-EC"/>
</dbReference>
<dbReference type="GO" id="GO:0051539">
    <property type="term" value="F:4 iron, 4 sulfur cluster binding"/>
    <property type="evidence" value="ECO:0007669"/>
    <property type="project" value="UniProtKB-UniRule"/>
</dbReference>
<dbReference type="FunFam" id="1.10.340.30:FF:000002">
    <property type="entry name" value="Adenine DNA glycosylase"/>
    <property type="match status" value="1"/>
</dbReference>
<dbReference type="PANTHER" id="PTHR42944">
    <property type="entry name" value="ADENINE DNA GLYCOSYLASE"/>
    <property type="match status" value="1"/>
</dbReference>
<keyword evidence="10 14" id="KW-0408">Iron</keyword>
<comment type="similarity">
    <text evidence="3 14">Belongs to the Nth/MutY family.</text>
</comment>
<keyword evidence="6" id="KW-0004">4Fe-4S</keyword>
<dbReference type="HOGENOM" id="CLU_012862_0_2_4"/>
<evidence type="ECO:0000256" key="7">
    <source>
        <dbReference type="ARBA" id="ARBA00022723"/>
    </source>
</evidence>
<dbReference type="CDD" id="cd03431">
    <property type="entry name" value="NUDIX_DNA_Glycosylase_C-MutY"/>
    <property type="match status" value="1"/>
</dbReference>
<dbReference type="KEGG" id="lch:Lcho_3492"/>
<dbReference type="STRING" id="395495.Lcho_3492"/>
<keyword evidence="17" id="KW-1185">Reference proteome</keyword>
<keyword evidence="7" id="KW-0479">Metal-binding</keyword>
<evidence type="ECO:0000256" key="1">
    <source>
        <dbReference type="ARBA" id="ARBA00000843"/>
    </source>
</evidence>
<dbReference type="Proteomes" id="UP000001693">
    <property type="component" value="Chromosome"/>
</dbReference>
<dbReference type="InterPro" id="IPR023170">
    <property type="entry name" value="HhH_base_excis_C"/>
</dbReference>
<dbReference type="Gene3D" id="3.90.79.10">
    <property type="entry name" value="Nucleoside Triphosphate Pyrophosphohydrolase"/>
    <property type="match status" value="1"/>
</dbReference>
<dbReference type="eggNOG" id="COG1194">
    <property type="taxonomic scope" value="Bacteria"/>
</dbReference>
<dbReference type="EMBL" id="CP001013">
    <property type="protein sequence ID" value="ACB35746.1"/>
    <property type="molecule type" value="Genomic_DNA"/>
</dbReference>
<dbReference type="SUPFAM" id="SSF48150">
    <property type="entry name" value="DNA-glycosylase"/>
    <property type="match status" value="1"/>
</dbReference>
<keyword evidence="12" id="KW-0234">DNA repair</keyword>
<evidence type="ECO:0000256" key="13">
    <source>
        <dbReference type="ARBA" id="ARBA00023295"/>
    </source>
</evidence>
<dbReference type="Pfam" id="PF14815">
    <property type="entry name" value="NUDIX_4"/>
    <property type="match status" value="1"/>
</dbReference>
<sequence>MSRAATAELPSIAADLVRWQRQHGRHGLPWQASRDPYRVWLSEVMLQQTQVATVLGYYERFLQRFPDIAALAAAPLDDVLALWSGLGYYSRARNLHRCAQVVVAEHGAALPRRAEQLVELPGIGPSTAAAIASFCHGERVSIFDGNVKRVLARLLAFEGDLAQAGAAKVLWAQADRLVPTDAADMPAYTQGLMDLGATVCTPRDPQCPACPLQRACRAHAAGSVLTYPIKSRKLKRSRRENWCLWLSLGDAVWLQQRPDTGIWAGLWAWPLFDDTDAVERLTAQLLAALGGHAERLQANRLPGFVHVLTHLDWTLHPCRLHLPAPVVLQAREPGGGDGERGDGPLERLDAVLNQQLGAGRWHAAADLHRLGLPAPLRKVLLDIT</sequence>
<evidence type="ECO:0000256" key="2">
    <source>
        <dbReference type="ARBA" id="ARBA00002933"/>
    </source>
</evidence>
<evidence type="ECO:0000256" key="3">
    <source>
        <dbReference type="ARBA" id="ARBA00008343"/>
    </source>
</evidence>
<dbReference type="InterPro" id="IPR005760">
    <property type="entry name" value="A/G_AdeGlyc_MutY"/>
</dbReference>
<evidence type="ECO:0000256" key="6">
    <source>
        <dbReference type="ARBA" id="ARBA00022485"/>
    </source>
</evidence>
<dbReference type="PANTHER" id="PTHR42944:SF1">
    <property type="entry name" value="ADENINE DNA GLYCOSYLASE"/>
    <property type="match status" value="1"/>
</dbReference>
<evidence type="ECO:0000256" key="12">
    <source>
        <dbReference type="ARBA" id="ARBA00023204"/>
    </source>
</evidence>
<dbReference type="GO" id="GO:0006298">
    <property type="term" value="P:mismatch repair"/>
    <property type="evidence" value="ECO:0007669"/>
    <property type="project" value="TreeGrafter"/>
</dbReference>
<organism evidence="16 17">
    <name type="scientific">Leptothrix cholodnii (strain ATCC 51168 / LMG 8142 / SP-6)</name>
    <name type="common">Leptothrix discophora (strain SP-6)</name>
    <dbReference type="NCBI Taxonomy" id="395495"/>
    <lineage>
        <taxon>Bacteria</taxon>
        <taxon>Pseudomonadati</taxon>
        <taxon>Pseudomonadota</taxon>
        <taxon>Betaproteobacteria</taxon>
        <taxon>Burkholderiales</taxon>
        <taxon>Sphaerotilaceae</taxon>
        <taxon>Leptothrix</taxon>
    </lineage>
</organism>
<dbReference type="Gene3D" id="1.10.1670.10">
    <property type="entry name" value="Helix-hairpin-Helix base-excision DNA repair enzymes (C-terminal)"/>
    <property type="match status" value="1"/>
</dbReference>
<reference evidence="16 17" key="1">
    <citation type="submission" date="2008-03" db="EMBL/GenBank/DDBJ databases">
        <title>Complete sequence of Leptothrix cholodnii SP-6.</title>
        <authorList>
            <consortium name="US DOE Joint Genome Institute"/>
            <person name="Copeland A."/>
            <person name="Lucas S."/>
            <person name="Lapidus A."/>
            <person name="Glavina del Rio T."/>
            <person name="Dalin E."/>
            <person name="Tice H."/>
            <person name="Bruce D."/>
            <person name="Goodwin L."/>
            <person name="Pitluck S."/>
            <person name="Chertkov O."/>
            <person name="Brettin T."/>
            <person name="Detter J.C."/>
            <person name="Han C."/>
            <person name="Kuske C.R."/>
            <person name="Schmutz J."/>
            <person name="Larimer F."/>
            <person name="Land M."/>
            <person name="Hauser L."/>
            <person name="Kyrpides N."/>
            <person name="Lykidis A."/>
            <person name="Emerson D."/>
            <person name="Richardson P."/>
        </authorList>
    </citation>
    <scope>NUCLEOTIDE SEQUENCE [LARGE SCALE GENOMIC DNA]</scope>
    <source>
        <strain evidence="17">ATCC 51168 / LMG 8142 / SP-6</strain>
    </source>
</reference>
<evidence type="ECO:0000256" key="4">
    <source>
        <dbReference type="ARBA" id="ARBA00012045"/>
    </source>
</evidence>
<dbReference type="CDD" id="cd00056">
    <property type="entry name" value="ENDO3c"/>
    <property type="match status" value="1"/>
</dbReference>
<keyword evidence="8 14" id="KW-0227">DNA damage</keyword>
<evidence type="ECO:0000256" key="10">
    <source>
        <dbReference type="ARBA" id="ARBA00023004"/>
    </source>
</evidence>
<dbReference type="AlphaFoldDB" id="B1Y3P3"/>
<name>B1Y3P3_LEPCP</name>
<dbReference type="EC" id="3.2.2.31" evidence="4 14"/>
<keyword evidence="13 14" id="KW-0326">Glycosidase</keyword>